<dbReference type="PRINTS" id="PR01078">
    <property type="entry name" value="AMINACHANNEL"/>
</dbReference>
<organism evidence="14 15">
    <name type="scientific">Ooceraea biroi</name>
    <name type="common">Clonal raider ant</name>
    <name type="synonym">Cerapachys biroi</name>
    <dbReference type="NCBI Taxonomy" id="2015173"/>
    <lineage>
        <taxon>Eukaryota</taxon>
        <taxon>Metazoa</taxon>
        <taxon>Ecdysozoa</taxon>
        <taxon>Arthropoda</taxon>
        <taxon>Hexapoda</taxon>
        <taxon>Insecta</taxon>
        <taxon>Pterygota</taxon>
        <taxon>Neoptera</taxon>
        <taxon>Endopterygota</taxon>
        <taxon>Hymenoptera</taxon>
        <taxon>Apocrita</taxon>
        <taxon>Aculeata</taxon>
        <taxon>Formicoidea</taxon>
        <taxon>Formicidae</taxon>
        <taxon>Dorylinae</taxon>
        <taxon>Ooceraea</taxon>
    </lineage>
</organism>
<evidence type="ECO:0000313" key="14">
    <source>
        <dbReference type="EMBL" id="EZA58688.1"/>
    </source>
</evidence>
<keyword evidence="4 12" id="KW-0894">Sodium channel</keyword>
<protein>
    <submittedName>
        <fullName evidence="14">Sodium channel protein Nach</fullName>
    </submittedName>
</protein>
<feature type="transmembrane region" description="Helical" evidence="13">
    <location>
        <begin position="476"/>
        <end position="501"/>
    </location>
</feature>
<keyword evidence="10 12" id="KW-0739">Sodium transport</keyword>
<evidence type="ECO:0000256" key="3">
    <source>
        <dbReference type="ARBA" id="ARBA00022448"/>
    </source>
</evidence>
<accession>A0A026WRX6</accession>
<feature type="transmembrane region" description="Helical" evidence="13">
    <location>
        <begin position="49"/>
        <end position="67"/>
    </location>
</feature>
<sequence length="576" mass="67025">MTKYRFKSKNLGTFLNVSMWKKFLCNLVSTSLDGQQNESGRDKRPAERIIWFIFRVVAVLCTIVFTFDTYMTSENGIVTSPEMDLYPTWQIDFPAIAICNVNRISRKAANHLAQELAEFESVTYTANLTVQDLTRMLTLLGQLYLYEFRDAETILLHTILERACNSGYDVDRIMKHLAPKCRNMLWKCTWQGKEVVCDDIFVLRKTQDGYCCTFNYARRNDGFGSARIDVFASQYIEHMSNIGPEYGLSVLLDPELDDYFYKILPINGFKVLLYNPMSYPDVASGRVREVIVSPRIETYLKLDATLFYTTEDAQKHDIQERDCLFQTEESRIFHGYYSFSDCIMYCRMQDILRLCGCVPFFYPMTRDIANASTRACNLKDLFCLRKYKEKWQNVKPRVENNMTPFNDSMFEGIGYLSCNCFPSCTDITYNVKSNSIPLSLSELYWGRSKYSLKNHSVLHIFFGKLGMIRLRQDVLYYWHDLMSIYVNIWNLFLGVSIINVIEMIYKYILFHSDATSQLTARMIEEKVKKDKDAAQVIVIKPVAIPEITARPAVIPEITQPLHWEELTGVLRRGQLF</sequence>
<evidence type="ECO:0000256" key="10">
    <source>
        <dbReference type="ARBA" id="ARBA00023201"/>
    </source>
</evidence>
<name>A0A026WRX6_OOCBI</name>
<evidence type="ECO:0000256" key="11">
    <source>
        <dbReference type="ARBA" id="ARBA00023303"/>
    </source>
</evidence>
<evidence type="ECO:0000256" key="5">
    <source>
        <dbReference type="ARBA" id="ARBA00022692"/>
    </source>
</evidence>
<reference evidence="14 15" key="1">
    <citation type="journal article" date="2014" name="Curr. Biol.">
        <title>The genome of the clonal raider ant Cerapachys biroi.</title>
        <authorList>
            <person name="Oxley P.R."/>
            <person name="Ji L."/>
            <person name="Fetter-Pruneda I."/>
            <person name="McKenzie S.K."/>
            <person name="Li C."/>
            <person name="Hu H."/>
            <person name="Zhang G."/>
            <person name="Kronauer D.J."/>
        </authorList>
    </citation>
    <scope>NUCLEOTIDE SEQUENCE [LARGE SCALE GENOMIC DNA]</scope>
</reference>
<evidence type="ECO:0000256" key="9">
    <source>
        <dbReference type="ARBA" id="ARBA00023136"/>
    </source>
</evidence>
<keyword evidence="3 12" id="KW-0813">Transport</keyword>
<dbReference type="InterPro" id="IPR001873">
    <property type="entry name" value="ENaC"/>
</dbReference>
<evidence type="ECO:0000256" key="1">
    <source>
        <dbReference type="ARBA" id="ARBA00004141"/>
    </source>
</evidence>
<dbReference type="EMBL" id="KK107119">
    <property type="protein sequence ID" value="EZA58688.1"/>
    <property type="molecule type" value="Genomic_DNA"/>
</dbReference>
<dbReference type="Pfam" id="PF00858">
    <property type="entry name" value="ASC"/>
    <property type="match status" value="1"/>
</dbReference>
<dbReference type="PANTHER" id="PTHR11690:SF253">
    <property type="entry name" value="PICKPOCKET 18-RELATED"/>
    <property type="match status" value="1"/>
</dbReference>
<dbReference type="PANTHER" id="PTHR11690">
    <property type="entry name" value="AMILORIDE-SENSITIVE SODIUM CHANNEL-RELATED"/>
    <property type="match status" value="1"/>
</dbReference>
<evidence type="ECO:0000256" key="4">
    <source>
        <dbReference type="ARBA" id="ARBA00022461"/>
    </source>
</evidence>
<keyword evidence="15" id="KW-1185">Reference proteome</keyword>
<dbReference type="Gene3D" id="2.60.470.10">
    <property type="entry name" value="Acid-sensing ion channels like domains"/>
    <property type="match status" value="1"/>
</dbReference>
<dbReference type="OMA" id="NYARRND"/>
<dbReference type="GO" id="GO:0005886">
    <property type="term" value="C:plasma membrane"/>
    <property type="evidence" value="ECO:0007669"/>
    <property type="project" value="TreeGrafter"/>
</dbReference>
<evidence type="ECO:0000256" key="6">
    <source>
        <dbReference type="ARBA" id="ARBA00022989"/>
    </source>
</evidence>
<dbReference type="Proteomes" id="UP000053097">
    <property type="component" value="Unassembled WGS sequence"/>
</dbReference>
<dbReference type="Gene3D" id="1.10.287.820">
    <property type="entry name" value="Acid-sensing ion channel domain"/>
    <property type="match status" value="1"/>
</dbReference>
<keyword evidence="11 12" id="KW-0407">Ion channel</keyword>
<keyword evidence="6 13" id="KW-1133">Transmembrane helix</keyword>
<evidence type="ECO:0000256" key="8">
    <source>
        <dbReference type="ARBA" id="ARBA00023065"/>
    </source>
</evidence>
<dbReference type="AlphaFoldDB" id="A0A026WRX6"/>
<keyword evidence="7" id="KW-0915">Sodium</keyword>
<evidence type="ECO:0000256" key="13">
    <source>
        <dbReference type="SAM" id="Phobius"/>
    </source>
</evidence>
<proteinExistence type="inferred from homology"/>
<evidence type="ECO:0000256" key="7">
    <source>
        <dbReference type="ARBA" id="ARBA00023053"/>
    </source>
</evidence>
<keyword evidence="8 12" id="KW-0406">Ion transport</keyword>
<comment type="subcellular location">
    <subcellularLocation>
        <location evidence="1">Membrane</location>
        <topology evidence="1">Multi-pass membrane protein</topology>
    </subcellularLocation>
</comment>
<keyword evidence="5 12" id="KW-0812">Transmembrane</keyword>
<evidence type="ECO:0000256" key="12">
    <source>
        <dbReference type="RuleBase" id="RU000679"/>
    </source>
</evidence>
<dbReference type="GO" id="GO:0015280">
    <property type="term" value="F:ligand-gated sodium channel activity"/>
    <property type="evidence" value="ECO:0007669"/>
    <property type="project" value="TreeGrafter"/>
</dbReference>
<keyword evidence="9 13" id="KW-0472">Membrane</keyword>
<evidence type="ECO:0000256" key="2">
    <source>
        <dbReference type="ARBA" id="ARBA00007193"/>
    </source>
</evidence>
<evidence type="ECO:0000313" key="15">
    <source>
        <dbReference type="Proteomes" id="UP000053097"/>
    </source>
</evidence>
<dbReference type="OrthoDB" id="6436100at2759"/>
<comment type="similarity">
    <text evidence="2 12">Belongs to the amiloride-sensitive sodium channel (TC 1.A.6) family.</text>
</comment>
<gene>
    <name evidence="14" type="ORF">X777_14857</name>
</gene>